<evidence type="ECO:0000256" key="10">
    <source>
        <dbReference type="ARBA" id="ARBA00048721"/>
    </source>
</evidence>
<protein>
    <recommendedName>
        <fullName evidence="11">Probable nicotinate-nucleotide adenylyltransferase</fullName>
        <ecNumber evidence="11">2.7.7.18</ecNumber>
    </recommendedName>
    <alternativeName>
        <fullName evidence="11">Deamido-NAD(+) diphosphorylase</fullName>
    </alternativeName>
    <alternativeName>
        <fullName evidence="11">Deamido-NAD(+) pyrophosphorylase</fullName>
    </alternativeName>
    <alternativeName>
        <fullName evidence="11">Nicotinate mononucleotide adenylyltransferase</fullName>
        <shortName evidence="11">NaMN adenylyltransferase</shortName>
    </alternativeName>
</protein>
<accession>D4H0Y7</accession>
<dbReference type="CDD" id="cd02165">
    <property type="entry name" value="NMNAT"/>
    <property type="match status" value="1"/>
</dbReference>
<evidence type="ECO:0000256" key="8">
    <source>
        <dbReference type="ARBA" id="ARBA00022840"/>
    </source>
</evidence>
<comment type="function">
    <text evidence="1 11">Catalyzes the reversible adenylation of nicotinate mononucleotide (NaMN) to nicotinic acid adenine dinucleotide (NaAD).</text>
</comment>
<dbReference type="FunCoup" id="D4H0Y7">
    <property type="interactions" value="309"/>
</dbReference>
<keyword evidence="5 11" id="KW-0808">Transferase</keyword>
<keyword evidence="4 11" id="KW-0662">Pyridine nucleotide biosynthesis</keyword>
<dbReference type="SUPFAM" id="SSF52374">
    <property type="entry name" value="Nucleotidylyl transferase"/>
    <property type="match status" value="1"/>
</dbReference>
<proteinExistence type="inferred from homology"/>
<sequence length="213" mass="24012">MKIGLFGGTFNPIHIGHLALAENVTASLGLDMMFLIPSKIPPHKSGSGIIDPVKRLKMVELVAEGLGEKFKVSDYEIAADGVSYTLKTLKHFRRLYPDDEIFFACGTDIFASIHKWHAYEELFKYANFVVVSRSMVSFGKMLEAIPERLHDIVIREEQFAGEKSGRVILHEMPPVDVSSTDIREVLEASYRKANLPDVVYEYISEKGLYRGDE</sequence>
<dbReference type="RefSeq" id="WP_013011160.1">
    <property type="nucleotide sequence ID" value="NC_013943.1"/>
</dbReference>
<dbReference type="InParanoid" id="D4H0Y7"/>
<evidence type="ECO:0000256" key="9">
    <source>
        <dbReference type="ARBA" id="ARBA00023027"/>
    </source>
</evidence>
<evidence type="ECO:0000256" key="1">
    <source>
        <dbReference type="ARBA" id="ARBA00002324"/>
    </source>
</evidence>
<dbReference type="Pfam" id="PF01467">
    <property type="entry name" value="CTP_transf_like"/>
    <property type="match status" value="1"/>
</dbReference>
<evidence type="ECO:0000313" key="14">
    <source>
        <dbReference type="Proteomes" id="UP000002012"/>
    </source>
</evidence>
<gene>
    <name evidence="11" type="primary">nadD</name>
    <name evidence="13" type="ordered locus">Dacet_1886</name>
</gene>
<dbReference type="eggNOG" id="COG1057">
    <property type="taxonomic scope" value="Bacteria"/>
</dbReference>
<keyword evidence="14" id="KW-1185">Reference proteome</keyword>
<dbReference type="PaxDb" id="522772-Dacet_1886"/>
<dbReference type="EC" id="2.7.7.18" evidence="11"/>
<evidence type="ECO:0000256" key="4">
    <source>
        <dbReference type="ARBA" id="ARBA00022642"/>
    </source>
</evidence>
<dbReference type="EMBL" id="CP001968">
    <property type="protein sequence ID" value="ADD68650.1"/>
    <property type="molecule type" value="Genomic_DNA"/>
</dbReference>
<evidence type="ECO:0000256" key="7">
    <source>
        <dbReference type="ARBA" id="ARBA00022741"/>
    </source>
</evidence>
<dbReference type="PANTHER" id="PTHR39321:SF3">
    <property type="entry name" value="PHOSPHOPANTETHEINE ADENYLYLTRANSFERASE"/>
    <property type="match status" value="1"/>
</dbReference>
<dbReference type="UniPathway" id="UPA00253">
    <property type="reaction ID" value="UER00332"/>
</dbReference>
<evidence type="ECO:0000256" key="6">
    <source>
        <dbReference type="ARBA" id="ARBA00022695"/>
    </source>
</evidence>
<evidence type="ECO:0000256" key="11">
    <source>
        <dbReference type="HAMAP-Rule" id="MF_00244"/>
    </source>
</evidence>
<reference evidence="13 14" key="1">
    <citation type="journal article" date="2010" name="Stand. Genomic Sci.">
        <title>Complete genome sequence of Denitrovibrio acetiphilus type strain (N2460).</title>
        <authorList>
            <person name="Kiss H."/>
            <person name="Lang E."/>
            <person name="Lapidus A."/>
            <person name="Copeland A."/>
            <person name="Nolan M."/>
            <person name="Glavina Del Rio T."/>
            <person name="Chen F."/>
            <person name="Lucas S."/>
            <person name="Tice H."/>
            <person name="Cheng J.F."/>
            <person name="Han C."/>
            <person name="Goodwin L."/>
            <person name="Pitluck S."/>
            <person name="Liolios K."/>
            <person name="Pati A."/>
            <person name="Ivanova N."/>
            <person name="Mavromatis K."/>
            <person name="Chen A."/>
            <person name="Palaniappan K."/>
            <person name="Land M."/>
            <person name="Hauser L."/>
            <person name="Chang Y.J."/>
            <person name="Jeffries C.D."/>
            <person name="Detter J.C."/>
            <person name="Brettin T."/>
            <person name="Spring S."/>
            <person name="Rohde M."/>
            <person name="Goker M."/>
            <person name="Woyke T."/>
            <person name="Bristow J."/>
            <person name="Eisen J.A."/>
            <person name="Markowitz V."/>
            <person name="Hugenholtz P."/>
            <person name="Kyrpides N.C."/>
            <person name="Klenk H.P."/>
        </authorList>
    </citation>
    <scope>NUCLEOTIDE SEQUENCE [LARGE SCALE GENOMIC DNA]</scope>
    <source>
        <strain evidence="14">DSM 12809 / NBRC 114555 / N2460</strain>
    </source>
</reference>
<dbReference type="STRING" id="522772.Dacet_1886"/>
<dbReference type="AlphaFoldDB" id="D4H0Y7"/>
<comment type="similarity">
    <text evidence="3 11">Belongs to the NadD family.</text>
</comment>
<evidence type="ECO:0000259" key="12">
    <source>
        <dbReference type="Pfam" id="PF01467"/>
    </source>
</evidence>
<dbReference type="KEGG" id="dap:Dacet_1886"/>
<dbReference type="NCBIfam" id="TIGR00125">
    <property type="entry name" value="cyt_tran_rel"/>
    <property type="match status" value="1"/>
</dbReference>
<dbReference type="HOGENOM" id="CLU_069765_3_1_0"/>
<dbReference type="GO" id="GO:0009435">
    <property type="term" value="P:NAD+ biosynthetic process"/>
    <property type="evidence" value="ECO:0007669"/>
    <property type="project" value="UniProtKB-UniRule"/>
</dbReference>
<dbReference type="NCBIfam" id="TIGR00482">
    <property type="entry name" value="nicotinate (nicotinamide) nucleotide adenylyltransferase"/>
    <property type="match status" value="1"/>
</dbReference>
<dbReference type="Gene3D" id="3.40.50.620">
    <property type="entry name" value="HUPs"/>
    <property type="match status" value="1"/>
</dbReference>
<evidence type="ECO:0000313" key="13">
    <source>
        <dbReference type="EMBL" id="ADD68650.1"/>
    </source>
</evidence>
<dbReference type="OrthoDB" id="5295945at2"/>
<organism evidence="13 14">
    <name type="scientific">Denitrovibrio acetiphilus (strain DSM 12809 / NBRC 114555 / N2460)</name>
    <dbReference type="NCBI Taxonomy" id="522772"/>
    <lineage>
        <taxon>Bacteria</taxon>
        <taxon>Pseudomonadati</taxon>
        <taxon>Deferribacterota</taxon>
        <taxon>Deferribacteres</taxon>
        <taxon>Deferribacterales</taxon>
        <taxon>Geovibrionaceae</taxon>
        <taxon>Denitrovibrio</taxon>
    </lineage>
</organism>
<dbReference type="Proteomes" id="UP000002012">
    <property type="component" value="Chromosome"/>
</dbReference>
<keyword evidence="8 11" id="KW-0067">ATP-binding</keyword>
<name>D4H0Y7_DENA2</name>
<evidence type="ECO:0000256" key="3">
    <source>
        <dbReference type="ARBA" id="ARBA00009014"/>
    </source>
</evidence>
<dbReference type="GO" id="GO:0005524">
    <property type="term" value="F:ATP binding"/>
    <property type="evidence" value="ECO:0007669"/>
    <property type="project" value="UniProtKB-KW"/>
</dbReference>
<dbReference type="PANTHER" id="PTHR39321">
    <property type="entry name" value="NICOTINATE-NUCLEOTIDE ADENYLYLTRANSFERASE-RELATED"/>
    <property type="match status" value="1"/>
</dbReference>
<keyword evidence="7 11" id="KW-0547">Nucleotide-binding</keyword>
<evidence type="ECO:0000256" key="5">
    <source>
        <dbReference type="ARBA" id="ARBA00022679"/>
    </source>
</evidence>
<dbReference type="GO" id="GO:0004515">
    <property type="term" value="F:nicotinate-nucleotide adenylyltransferase activity"/>
    <property type="evidence" value="ECO:0007669"/>
    <property type="project" value="UniProtKB-UniRule"/>
</dbReference>
<keyword evidence="9 11" id="KW-0520">NAD</keyword>
<keyword evidence="6 11" id="KW-0548">Nucleotidyltransferase</keyword>
<feature type="domain" description="Cytidyltransferase-like" evidence="12">
    <location>
        <begin position="5"/>
        <end position="184"/>
    </location>
</feature>
<dbReference type="InterPro" id="IPR014729">
    <property type="entry name" value="Rossmann-like_a/b/a_fold"/>
</dbReference>
<dbReference type="NCBIfam" id="NF000840">
    <property type="entry name" value="PRK00071.1-3"/>
    <property type="match status" value="1"/>
</dbReference>
<dbReference type="HAMAP" id="MF_00244">
    <property type="entry name" value="NaMN_adenylyltr"/>
    <property type="match status" value="1"/>
</dbReference>
<dbReference type="InterPro" id="IPR004821">
    <property type="entry name" value="Cyt_trans-like"/>
</dbReference>
<evidence type="ECO:0000256" key="2">
    <source>
        <dbReference type="ARBA" id="ARBA00005019"/>
    </source>
</evidence>
<dbReference type="InterPro" id="IPR005248">
    <property type="entry name" value="NadD/NMNAT"/>
</dbReference>
<comment type="catalytic activity">
    <reaction evidence="10 11">
        <text>nicotinate beta-D-ribonucleotide + ATP + H(+) = deamido-NAD(+) + diphosphate</text>
        <dbReference type="Rhea" id="RHEA:22860"/>
        <dbReference type="ChEBI" id="CHEBI:15378"/>
        <dbReference type="ChEBI" id="CHEBI:30616"/>
        <dbReference type="ChEBI" id="CHEBI:33019"/>
        <dbReference type="ChEBI" id="CHEBI:57502"/>
        <dbReference type="ChEBI" id="CHEBI:58437"/>
        <dbReference type="EC" id="2.7.7.18"/>
    </reaction>
</comment>
<comment type="pathway">
    <text evidence="2 11">Cofactor biosynthesis; NAD(+) biosynthesis; deamido-NAD(+) from nicotinate D-ribonucleotide: step 1/1.</text>
</comment>